<dbReference type="PATRIC" id="fig|285.49.peg.5340"/>
<dbReference type="AlphaFoldDB" id="A0A096HBC9"/>
<dbReference type="Proteomes" id="UP000029553">
    <property type="component" value="Unassembled WGS sequence"/>
</dbReference>
<comment type="caution">
    <text evidence="2">The sequence shown here is derived from an EMBL/GenBank/DDBJ whole genome shotgun (WGS) entry which is preliminary data.</text>
</comment>
<dbReference type="InterPro" id="IPR036046">
    <property type="entry name" value="Acylphosphatase-like_dom_sf"/>
</dbReference>
<evidence type="ECO:0000313" key="3">
    <source>
        <dbReference type="EMBL" id="KOC19000.1"/>
    </source>
</evidence>
<dbReference type="Gene3D" id="3.30.70.100">
    <property type="match status" value="1"/>
</dbReference>
<dbReference type="Pfam" id="PF04940">
    <property type="entry name" value="BLUF"/>
    <property type="match status" value="1"/>
</dbReference>
<feature type="domain" description="BLUF" evidence="1">
    <location>
        <begin position="5"/>
        <end position="97"/>
    </location>
</feature>
<dbReference type="SUPFAM" id="SSF54975">
    <property type="entry name" value="Acylphosphatase/BLUF domain-like"/>
    <property type="match status" value="1"/>
</dbReference>
<reference evidence="2 4" key="1">
    <citation type="submission" date="2013-09" db="EMBL/GenBank/DDBJ databases">
        <title>High correlation between genotypes and phenotypes of environmental bacteria Comamonas testosteroni strains.</title>
        <authorList>
            <person name="Liu L."/>
            <person name="Zhu W."/>
            <person name="Xia X."/>
            <person name="Xu B."/>
            <person name="Luo M."/>
            <person name="Wang G."/>
        </authorList>
    </citation>
    <scope>NUCLEOTIDE SEQUENCE [LARGE SCALE GENOMIC DNA]</scope>
    <source>
        <strain evidence="2 4">JL40</strain>
    </source>
</reference>
<dbReference type="GO" id="GO:0071949">
    <property type="term" value="F:FAD binding"/>
    <property type="evidence" value="ECO:0007669"/>
    <property type="project" value="InterPro"/>
</dbReference>
<dbReference type="PROSITE" id="PS50925">
    <property type="entry name" value="BLUF"/>
    <property type="match status" value="1"/>
</dbReference>
<evidence type="ECO:0000313" key="2">
    <source>
        <dbReference type="EMBL" id="KGH26147.1"/>
    </source>
</evidence>
<dbReference type="GO" id="GO:0009882">
    <property type="term" value="F:blue light photoreceptor activity"/>
    <property type="evidence" value="ECO:0007669"/>
    <property type="project" value="InterPro"/>
</dbReference>
<dbReference type="InterPro" id="IPR007024">
    <property type="entry name" value="BLUF_domain"/>
</dbReference>
<dbReference type="RefSeq" id="WP_034374536.1">
    <property type="nucleotide sequence ID" value="NZ_AWOR01000074.1"/>
</dbReference>
<dbReference type="SMART" id="SM01034">
    <property type="entry name" value="BLUF"/>
    <property type="match status" value="1"/>
</dbReference>
<name>A0A096HBC9_COMTE</name>
<reference evidence="5" key="2">
    <citation type="submission" date="2014-06" db="EMBL/GenBank/DDBJ databases">
        <title>Draft genome sequence of C. testosteroni WDL7.</title>
        <authorList>
            <person name="Wu Y."/>
            <person name="Seshan H."/>
            <person name="Arumugam K."/>
        </authorList>
    </citation>
    <scope>NUCLEOTIDE SEQUENCE [LARGE SCALE GENOMIC DNA]</scope>
    <source>
        <strain evidence="5">WDL7</strain>
    </source>
</reference>
<dbReference type="EMBL" id="AWOR01000074">
    <property type="protein sequence ID" value="KGH26147.1"/>
    <property type="molecule type" value="Genomic_DNA"/>
</dbReference>
<dbReference type="Proteomes" id="UP000037442">
    <property type="component" value="Unassembled WGS sequence"/>
</dbReference>
<organism evidence="2 4">
    <name type="scientific">Comamonas testosteroni</name>
    <name type="common">Pseudomonas testosteroni</name>
    <dbReference type="NCBI Taxonomy" id="285"/>
    <lineage>
        <taxon>Bacteria</taxon>
        <taxon>Pseudomonadati</taxon>
        <taxon>Pseudomonadota</taxon>
        <taxon>Betaproteobacteria</taxon>
        <taxon>Burkholderiales</taxon>
        <taxon>Comamonadaceae</taxon>
        <taxon>Comamonas</taxon>
    </lineage>
</organism>
<accession>A0A096HBC9</accession>
<protein>
    <submittedName>
        <fullName evidence="3">Blue light sensor protein</fullName>
    </submittedName>
    <submittedName>
        <fullName evidence="2">Blue-light sensor BLUF</fullName>
    </submittedName>
</protein>
<evidence type="ECO:0000259" key="1">
    <source>
        <dbReference type="PROSITE" id="PS50925"/>
    </source>
</evidence>
<evidence type="ECO:0000313" key="4">
    <source>
        <dbReference type="Proteomes" id="UP000029553"/>
    </source>
</evidence>
<gene>
    <name evidence="3" type="ORF">GL58_25685</name>
    <name evidence="2" type="ORF">P353_22855</name>
</gene>
<proteinExistence type="predicted"/>
<sequence>MKHLLGCFLYHSEIASDASTSCVADITRVSRRFNEAHGITGILIFDGQRFVQYMEGPQQQVIALAKKISLDNRHTNFTAQHEARGITSRLFSGWTMAYLSVEDAEPLAQMWVVDGDAAMSCLQQLLPMLDAA</sequence>
<evidence type="ECO:0000313" key="5">
    <source>
        <dbReference type="Proteomes" id="UP000037442"/>
    </source>
</evidence>
<dbReference type="EMBL" id="JNVD01000036">
    <property type="protein sequence ID" value="KOC19000.1"/>
    <property type="molecule type" value="Genomic_DNA"/>
</dbReference>
<reference evidence="3" key="3">
    <citation type="submission" date="2014-06" db="EMBL/GenBank/DDBJ databases">
        <title>Three species of the Botryosphaeriales overlap on five unrelated trees in China, with a novel species.</title>
        <authorList>
            <person name="Tian C."/>
            <person name="Fan X."/>
        </authorList>
    </citation>
    <scope>NUCLEOTIDE SEQUENCE</scope>
    <source>
        <strain evidence="3">WDL7</strain>
    </source>
</reference>